<dbReference type="GO" id="GO:0052689">
    <property type="term" value="F:carboxylic ester hydrolase activity"/>
    <property type="evidence" value="ECO:0007669"/>
    <property type="project" value="TreeGrafter"/>
</dbReference>
<dbReference type="GO" id="GO:0005739">
    <property type="term" value="C:mitochondrion"/>
    <property type="evidence" value="ECO:0007669"/>
    <property type="project" value="TreeGrafter"/>
</dbReference>
<dbReference type="Proteomes" id="UP000189513">
    <property type="component" value="Unassembled WGS sequence"/>
</dbReference>
<dbReference type="STRING" id="36022.A0A1V2L9R2"/>
<organism evidence="5 6">
    <name type="scientific">Cyberlindnera fabianii</name>
    <name type="common">Yeast</name>
    <name type="synonym">Hansenula fabianii</name>
    <dbReference type="NCBI Taxonomy" id="36022"/>
    <lineage>
        <taxon>Eukaryota</taxon>
        <taxon>Fungi</taxon>
        <taxon>Dikarya</taxon>
        <taxon>Ascomycota</taxon>
        <taxon>Saccharomycotina</taxon>
        <taxon>Saccharomycetes</taxon>
        <taxon>Phaffomycetales</taxon>
        <taxon>Phaffomycetaceae</taxon>
        <taxon>Cyberlindnera</taxon>
    </lineage>
</organism>
<evidence type="ECO:0000256" key="3">
    <source>
        <dbReference type="ARBA" id="ARBA00022801"/>
    </source>
</evidence>
<dbReference type="Gene3D" id="3.40.50.1820">
    <property type="entry name" value="alpha/beta hydrolase"/>
    <property type="match status" value="1"/>
</dbReference>
<dbReference type="GO" id="GO:0016740">
    <property type="term" value="F:transferase activity"/>
    <property type="evidence" value="ECO:0007669"/>
    <property type="project" value="UniProtKB-KW"/>
</dbReference>
<evidence type="ECO:0000313" key="5">
    <source>
        <dbReference type="EMBL" id="ONH68036.1"/>
    </source>
</evidence>
<dbReference type="AlphaFoldDB" id="A0A1V2L9R2"/>
<dbReference type="SUPFAM" id="SSF53474">
    <property type="entry name" value="alpha/beta-Hydrolases"/>
    <property type="match status" value="1"/>
</dbReference>
<keyword evidence="2" id="KW-0808">Transferase</keyword>
<sequence>MNVLTRRLLPCSSSTLRCVRFFTAPGQTSTNRGLTDRLLSKDIPTVQLAFDAYTENTSSLDPRPPVLILHGLFGCKTNNRSIAKSLNEVLERDIYCLDLRNHGESPSNPRHDYPALAADVERFIHDHDIGESVVIGHSMGAKTAMALALRSKNLVEMMIAVDNAPVSLPPGSDHLKYISIMQQIVNNPEIKSNRDANNFFGKFEKDISVRQFLLQNIRKDKESGLMKSRIPLDIMKDILVKGNIASWEFDPNFSQYSGPSLFIRGTKSMYVPDEYLVDVGKFFPAFEVRDIDAGHWVMAEKPKESLDVIVDFIQRKEDY</sequence>
<dbReference type="PANTHER" id="PTHR46118">
    <property type="entry name" value="PROTEIN ABHD11"/>
    <property type="match status" value="1"/>
</dbReference>
<keyword evidence="6" id="KW-1185">Reference proteome</keyword>
<comment type="caution">
    <text evidence="5">The sequence shown here is derived from an EMBL/GenBank/DDBJ whole genome shotgun (WGS) entry which is preliminary data.</text>
</comment>
<dbReference type="VEuPathDB" id="FungiDB:BON22_1780"/>
<name>A0A1V2L9R2_CYBFA</name>
<dbReference type="InterPro" id="IPR000073">
    <property type="entry name" value="AB_hydrolase_1"/>
</dbReference>
<dbReference type="OMA" id="FLGMSDN"/>
<evidence type="ECO:0000256" key="2">
    <source>
        <dbReference type="ARBA" id="ARBA00022679"/>
    </source>
</evidence>
<proteinExistence type="inferred from homology"/>
<evidence type="ECO:0000256" key="1">
    <source>
        <dbReference type="ARBA" id="ARBA00008645"/>
    </source>
</evidence>
<dbReference type="Pfam" id="PF00561">
    <property type="entry name" value="Abhydrolase_1"/>
    <property type="match status" value="1"/>
</dbReference>
<reference evidence="6" key="1">
    <citation type="journal article" date="2017" name="Genome Announc.">
        <title>Genome sequences of Cyberlindnera fabianii 65, Pichia kudriavzevii 129, and Saccharomyces cerevisiae 131 isolated from fermented masau fruits in Zimbabwe.</title>
        <authorList>
            <person name="van Rijswijck I.M.H."/>
            <person name="Derks M.F.L."/>
            <person name="Abee T."/>
            <person name="de Ridder D."/>
            <person name="Smid E.J."/>
        </authorList>
    </citation>
    <scope>NUCLEOTIDE SEQUENCE [LARGE SCALE GENOMIC DNA]</scope>
    <source>
        <strain evidence="6">65</strain>
    </source>
</reference>
<evidence type="ECO:0000259" key="4">
    <source>
        <dbReference type="Pfam" id="PF00561"/>
    </source>
</evidence>
<dbReference type="InterPro" id="IPR029058">
    <property type="entry name" value="AB_hydrolase_fold"/>
</dbReference>
<feature type="domain" description="AB hydrolase-1" evidence="4">
    <location>
        <begin position="64"/>
        <end position="302"/>
    </location>
</feature>
<dbReference type="EMBL" id="MPUK01000003">
    <property type="protein sequence ID" value="ONH68036.1"/>
    <property type="molecule type" value="Genomic_DNA"/>
</dbReference>
<evidence type="ECO:0000313" key="6">
    <source>
        <dbReference type="Proteomes" id="UP000189513"/>
    </source>
</evidence>
<comment type="similarity">
    <text evidence="1">Belongs to the AB hydrolase superfamily.</text>
</comment>
<dbReference type="PANTHER" id="PTHR46118:SF4">
    <property type="entry name" value="PROTEIN ABHD11"/>
    <property type="match status" value="1"/>
</dbReference>
<gene>
    <name evidence="5" type="ORF">BON22_1780</name>
</gene>
<protein>
    <submittedName>
        <fullName evidence="5">Abhydrolase domain-containing protein IMO32</fullName>
    </submittedName>
</protein>
<keyword evidence="3 5" id="KW-0378">Hydrolase</keyword>
<accession>A0A1V2L9R2</accession>